<feature type="compositionally biased region" description="Low complexity" evidence="1">
    <location>
        <begin position="131"/>
        <end position="145"/>
    </location>
</feature>
<feature type="region of interest" description="Disordered" evidence="1">
    <location>
        <begin position="98"/>
        <end position="188"/>
    </location>
</feature>
<accession>A0AA88XPM9</accession>
<evidence type="ECO:0000313" key="4">
    <source>
        <dbReference type="Proteomes" id="UP001186944"/>
    </source>
</evidence>
<comment type="caution">
    <text evidence="3">The sequence shown here is derived from an EMBL/GenBank/DDBJ whole genome shotgun (WGS) entry which is preliminary data.</text>
</comment>
<organism evidence="3 4">
    <name type="scientific">Pinctada imbricata</name>
    <name type="common">Atlantic pearl-oyster</name>
    <name type="synonym">Pinctada martensii</name>
    <dbReference type="NCBI Taxonomy" id="66713"/>
    <lineage>
        <taxon>Eukaryota</taxon>
        <taxon>Metazoa</taxon>
        <taxon>Spiralia</taxon>
        <taxon>Lophotrochozoa</taxon>
        <taxon>Mollusca</taxon>
        <taxon>Bivalvia</taxon>
        <taxon>Autobranchia</taxon>
        <taxon>Pteriomorphia</taxon>
        <taxon>Pterioida</taxon>
        <taxon>Pterioidea</taxon>
        <taxon>Pteriidae</taxon>
        <taxon>Pinctada</taxon>
    </lineage>
</organism>
<keyword evidence="2" id="KW-0812">Transmembrane</keyword>
<gene>
    <name evidence="3" type="ORF">FSP39_003956</name>
</gene>
<evidence type="ECO:0000256" key="2">
    <source>
        <dbReference type="SAM" id="Phobius"/>
    </source>
</evidence>
<evidence type="ECO:0000313" key="3">
    <source>
        <dbReference type="EMBL" id="KAK3089480.1"/>
    </source>
</evidence>
<protein>
    <submittedName>
        <fullName evidence="3">Uncharacterized protein</fullName>
    </submittedName>
</protein>
<proteinExistence type="predicted"/>
<reference evidence="3" key="1">
    <citation type="submission" date="2019-08" db="EMBL/GenBank/DDBJ databases">
        <title>The improved chromosome-level genome for the pearl oyster Pinctada fucata martensii using PacBio sequencing and Hi-C.</title>
        <authorList>
            <person name="Zheng Z."/>
        </authorList>
    </citation>
    <scope>NUCLEOTIDE SEQUENCE</scope>
    <source>
        <strain evidence="3">ZZ-2019</strain>
        <tissue evidence="3">Adductor muscle</tissue>
    </source>
</reference>
<dbReference type="Proteomes" id="UP001186944">
    <property type="component" value="Unassembled WGS sequence"/>
</dbReference>
<dbReference type="EMBL" id="VSWD01000010">
    <property type="protein sequence ID" value="KAK3089480.1"/>
    <property type="molecule type" value="Genomic_DNA"/>
</dbReference>
<evidence type="ECO:0000256" key="1">
    <source>
        <dbReference type="SAM" id="MobiDB-lite"/>
    </source>
</evidence>
<keyword evidence="2" id="KW-1133">Transmembrane helix</keyword>
<feature type="transmembrane region" description="Helical" evidence="2">
    <location>
        <begin position="367"/>
        <end position="385"/>
    </location>
</feature>
<keyword evidence="2" id="KW-0472">Membrane</keyword>
<keyword evidence="4" id="KW-1185">Reference proteome</keyword>
<feature type="compositionally biased region" description="Polar residues" evidence="1">
    <location>
        <begin position="146"/>
        <end position="158"/>
    </location>
</feature>
<sequence>MSRHLCKKICLYDISKINRRDTSHLTPVSEFKTPQIKDGSQYYLEQCVNNKKNILSGLILGEGELHRVSLSKNEGAGSLISGQAETGQQLLGNSIETNEQYGIGKPPQSLDISGTVKPTEKLPTNTSVNIASSSSQVAGQSSNSSYLSLPPTNLNQGENLPMKQGNASSEKEPSFVQPNNAVTMTPKPSQITTLSDTFVEMNNRNLSDTGNMNSVSNFQTPIPVGADGSLSDISTSRPLPRPQGTVAPGQGYNELPTFQKQSTAMPDHTDNSNFQDKLPESNVIPGNEDETEEKYEDLKPLYRYTSSPASVQSDSEDLVDQEEGEEGFKNENEKATLAPPYIKEDLITHRTFNLDERIDEEIGLMTFYSWILFIVFVMISMCVFFRHRHAVRAYWSRSRGTKYHSNLSQVEEGKSLMKNMYA</sequence>
<feature type="region of interest" description="Disordered" evidence="1">
    <location>
        <begin position="262"/>
        <end position="298"/>
    </location>
</feature>
<feature type="compositionally biased region" description="Polar residues" evidence="1">
    <location>
        <begin position="176"/>
        <end position="188"/>
    </location>
</feature>
<dbReference type="AlphaFoldDB" id="A0AA88XPM9"/>
<name>A0AA88XPM9_PINIB</name>